<dbReference type="PANTHER" id="PTHR30006">
    <property type="entry name" value="THIAMINE-BINDING PERIPLASMIC PROTEIN-RELATED"/>
    <property type="match status" value="1"/>
</dbReference>
<dbReference type="GO" id="GO:0030976">
    <property type="term" value="F:thiamine pyrophosphate binding"/>
    <property type="evidence" value="ECO:0007669"/>
    <property type="project" value="TreeGrafter"/>
</dbReference>
<dbReference type="OrthoDB" id="8673316at2"/>
<sequence>MGRSLSSCQGGMRMTTDDSGGVPGFRREISRRHLLQLGAMGAAAAAMPFSGRALAEAAPDADLIAAAKAEGTLTYYHTTAIDITATWTSAFTKKYGISTQNVRGPSYPLFDRWLTEERVGQHIADVIQITDTVLIESAHDEGLIGEYTPPSGAGIRPSMKKEGIWYTIFVNAMGIAWNSQKVTPEEDKLIREGGWQALTDPRWTGRMATSTPASGGSSYSFVYMFLGGKRDQFGPAYEAKIAALKPQIYESKSPMYDRVGAGEHAIVDQASQSDMGNLYLKGAPIRWVFPSPTPANLTVQAISAHASHSNAAKLFQDWAASSEGQAEWFKLSGVASAREDTVDGRKANKGDWYKEDWYADPTDLYLDYLNDPGYVDPGKPIIAEWNQIFGR</sequence>
<evidence type="ECO:0000256" key="1">
    <source>
        <dbReference type="ARBA" id="ARBA00022729"/>
    </source>
</evidence>
<keyword evidence="1" id="KW-0732">Signal</keyword>
<dbReference type="GO" id="GO:0030288">
    <property type="term" value="C:outer membrane-bounded periplasmic space"/>
    <property type="evidence" value="ECO:0007669"/>
    <property type="project" value="TreeGrafter"/>
</dbReference>
<keyword evidence="3" id="KW-0614">Plasmid</keyword>
<organism evidence="3 4">
    <name type="scientific">Rhizobium jaguaris</name>
    <dbReference type="NCBI Taxonomy" id="1312183"/>
    <lineage>
        <taxon>Bacteria</taxon>
        <taxon>Pseudomonadati</taxon>
        <taxon>Pseudomonadota</taxon>
        <taxon>Alphaproteobacteria</taxon>
        <taxon>Hyphomicrobiales</taxon>
        <taxon>Rhizobiaceae</taxon>
        <taxon>Rhizobium/Agrobacterium group</taxon>
        <taxon>Rhizobium</taxon>
    </lineage>
</organism>
<gene>
    <name evidence="3" type="ORF">CCGE525_31515</name>
</gene>
<name>A0A387G1F7_9HYPH</name>
<dbReference type="PANTHER" id="PTHR30006:SF2">
    <property type="entry name" value="ABC TRANSPORTER SUBSTRATE-BINDING PROTEIN"/>
    <property type="match status" value="1"/>
</dbReference>
<dbReference type="InterPro" id="IPR006311">
    <property type="entry name" value="TAT_signal"/>
</dbReference>
<dbReference type="SUPFAM" id="SSF53850">
    <property type="entry name" value="Periplasmic binding protein-like II"/>
    <property type="match status" value="1"/>
</dbReference>
<dbReference type="GO" id="GO:0030975">
    <property type="term" value="F:thiamine binding"/>
    <property type="evidence" value="ECO:0007669"/>
    <property type="project" value="TreeGrafter"/>
</dbReference>
<accession>A0A387G1F7</accession>
<dbReference type="Pfam" id="PF13531">
    <property type="entry name" value="SBP_bac_11"/>
    <property type="match status" value="1"/>
</dbReference>
<dbReference type="EMBL" id="CP032695">
    <property type="protein sequence ID" value="AYG63215.1"/>
    <property type="molecule type" value="Genomic_DNA"/>
</dbReference>
<evidence type="ECO:0000256" key="2">
    <source>
        <dbReference type="SAM" id="MobiDB-lite"/>
    </source>
</evidence>
<dbReference type="Gene3D" id="3.40.190.10">
    <property type="entry name" value="Periplasmic binding protein-like II"/>
    <property type="match status" value="2"/>
</dbReference>
<protein>
    <submittedName>
        <fullName evidence="3">Extracellular solute-binding protein</fullName>
    </submittedName>
</protein>
<dbReference type="AlphaFoldDB" id="A0A387G1F7"/>
<evidence type="ECO:0000313" key="3">
    <source>
        <dbReference type="EMBL" id="AYG63215.1"/>
    </source>
</evidence>
<dbReference type="PROSITE" id="PS51318">
    <property type="entry name" value="TAT"/>
    <property type="match status" value="1"/>
</dbReference>
<evidence type="ECO:0000313" key="4">
    <source>
        <dbReference type="Proteomes" id="UP000282195"/>
    </source>
</evidence>
<keyword evidence="4" id="KW-1185">Reference proteome</keyword>
<dbReference type="KEGG" id="rjg:CCGE525_31515"/>
<dbReference type="Proteomes" id="UP000282195">
    <property type="component" value="Plasmid pRCCGE525c"/>
</dbReference>
<reference evidence="3 4" key="1">
    <citation type="submission" date="2018-10" db="EMBL/GenBank/DDBJ databases">
        <title>Rhizobium etli, R. leguminosarum and a new Rhizobium genospecies from Phaseolus dumosus.</title>
        <authorList>
            <person name="Ramirez-Puebla S.T."/>
            <person name="Rogel-Hernandez M.A."/>
            <person name="Guerrero G."/>
            <person name="Ormeno-Orrillo E."/>
            <person name="Martinez-Romero J.C."/>
            <person name="Negrete-Yankelevich S."/>
            <person name="Martinez-Romero E."/>
        </authorList>
    </citation>
    <scope>NUCLEOTIDE SEQUENCE [LARGE SCALE GENOMIC DNA]</scope>
    <source>
        <strain evidence="3 4">CCGE525</strain>
        <plasmid evidence="4">prccge525c</plasmid>
    </source>
</reference>
<feature type="region of interest" description="Disordered" evidence="2">
    <location>
        <begin position="1"/>
        <end position="25"/>
    </location>
</feature>
<dbReference type="GO" id="GO:0015888">
    <property type="term" value="P:thiamine transport"/>
    <property type="evidence" value="ECO:0007669"/>
    <property type="project" value="TreeGrafter"/>
</dbReference>
<geneLocation type="plasmid" evidence="4">
    <name>prccge525c</name>
</geneLocation>
<proteinExistence type="predicted"/>